<sequence>MHTLSLGLTNAHAANHTAQSKHMSLDGLTNQESIQLHNIMYRESVQHPTTQYNVPGIRTASNYTIKCTGNQYSIQLHNIMYRESVQHPTTQYNVPGISTASNYTV</sequence>
<keyword evidence="2" id="KW-1185">Reference proteome</keyword>
<evidence type="ECO:0000313" key="2">
    <source>
        <dbReference type="Proteomes" id="UP001295444"/>
    </source>
</evidence>
<dbReference type="Proteomes" id="UP001295444">
    <property type="component" value="Chromosome 01"/>
</dbReference>
<dbReference type="EMBL" id="OW240912">
    <property type="protein sequence ID" value="CAH2218794.1"/>
    <property type="molecule type" value="Genomic_DNA"/>
</dbReference>
<proteinExistence type="predicted"/>
<gene>
    <name evidence="1" type="ORF">PECUL_23A023968</name>
</gene>
<evidence type="ECO:0000313" key="1">
    <source>
        <dbReference type="EMBL" id="CAH2218794.1"/>
    </source>
</evidence>
<protein>
    <submittedName>
        <fullName evidence="1">Uncharacterized protein</fullName>
    </submittedName>
</protein>
<reference evidence="1" key="1">
    <citation type="submission" date="2022-03" db="EMBL/GenBank/DDBJ databases">
        <authorList>
            <person name="Alioto T."/>
            <person name="Alioto T."/>
            <person name="Gomez Garrido J."/>
        </authorList>
    </citation>
    <scope>NUCLEOTIDE SEQUENCE</scope>
</reference>
<dbReference type="AlphaFoldDB" id="A0AAD1VJW8"/>
<name>A0AAD1VJW8_PELCU</name>
<organism evidence="1 2">
    <name type="scientific">Pelobates cultripes</name>
    <name type="common">Western spadefoot toad</name>
    <dbReference type="NCBI Taxonomy" id="61616"/>
    <lineage>
        <taxon>Eukaryota</taxon>
        <taxon>Metazoa</taxon>
        <taxon>Chordata</taxon>
        <taxon>Craniata</taxon>
        <taxon>Vertebrata</taxon>
        <taxon>Euteleostomi</taxon>
        <taxon>Amphibia</taxon>
        <taxon>Batrachia</taxon>
        <taxon>Anura</taxon>
        <taxon>Pelobatoidea</taxon>
        <taxon>Pelobatidae</taxon>
        <taxon>Pelobates</taxon>
    </lineage>
</organism>
<accession>A0AAD1VJW8</accession>